<protein>
    <submittedName>
        <fullName evidence="3">Synapsin-like</fullName>
    </submittedName>
</protein>
<keyword evidence="2" id="KW-1185">Reference proteome</keyword>
<feature type="compositionally biased region" description="Low complexity" evidence="1">
    <location>
        <begin position="52"/>
        <end position="75"/>
    </location>
</feature>
<feature type="region of interest" description="Disordered" evidence="1">
    <location>
        <begin position="1"/>
        <end position="138"/>
    </location>
</feature>
<organism evidence="2 3">
    <name type="scientific">Drosophila suzukii</name>
    <name type="common">Spotted-wing drosophila fruit fly</name>
    <dbReference type="NCBI Taxonomy" id="28584"/>
    <lineage>
        <taxon>Eukaryota</taxon>
        <taxon>Metazoa</taxon>
        <taxon>Ecdysozoa</taxon>
        <taxon>Arthropoda</taxon>
        <taxon>Hexapoda</taxon>
        <taxon>Insecta</taxon>
        <taxon>Pterygota</taxon>
        <taxon>Neoptera</taxon>
        <taxon>Endopterygota</taxon>
        <taxon>Diptera</taxon>
        <taxon>Brachycera</taxon>
        <taxon>Muscomorpha</taxon>
        <taxon>Ephydroidea</taxon>
        <taxon>Drosophilidae</taxon>
        <taxon>Drosophila</taxon>
        <taxon>Sophophora</taxon>
    </lineage>
</organism>
<name>A0ABM4TNV3_DROSZ</name>
<dbReference type="RefSeq" id="XP_070851650.1">
    <property type="nucleotide sequence ID" value="XM_070995549.1"/>
</dbReference>
<feature type="compositionally biased region" description="Polar residues" evidence="1">
    <location>
        <begin position="10"/>
        <end position="20"/>
    </location>
</feature>
<proteinExistence type="predicted"/>
<dbReference type="GeneID" id="139352893"/>
<sequence length="277" mass="28333">MEASAVRPESSVSISGTTNTDTERAGTGGYQPVTNYEQQERVNPFDKEPNKSGSAASIHTTTSSSSSMSSSSISSRINRNGNAIKSPPPPAGPPPPPPTNVMAAVGVGGSNANSSSGYRNSFSSSLSKDKTSYGNYGSTTSVETITRMDTNTTNTGATATEAGEASGITAITNISNSAGIVAPTTGTITTSVTTNDWRSAIGMRSASVYSAPAAVTTVLPGDTSGYDSNSIASQGEEVLNNPSDLPSYTRPSYSRSESNGNYLAVGVLLVSLTLRKT</sequence>
<evidence type="ECO:0000313" key="2">
    <source>
        <dbReference type="Proteomes" id="UP001652628"/>
    </source>
</evidence>
<feature type="compositionally biased region" description="Pro residues" evidence="1">
    <location>
        <begin position="86"/>
        <end position="99"/>
    </location>
</feature>
<feature type="compositionally biased region" description="Low complexity" evidence="1">
    <location>
        <begin position="100"/>
        <end position="126"/>
    </location>
</feature>
<gene>
    <name evidence="3" type="primary">LOC139352893</name>
</gene>
<feature type="compositionally biased region" description="Basic and acidic residues" evidence="1">
    <location>
        <begin position="38"/>
        <end position="50"/>
    </location>
</feature>
<dbReference type="Proteomes" id="UP001652628">
    <property type="component" value="Chromosome 3"/>
</dbReference>
<accession>A0ABM4TNV3</accession>
<evidence type="ECO:0000313" key="3">
    <source>
        <dbReference type="RefSeq" id="XP_070851650.1"/>
    </source>
</evidence>
<evidence type="ECO:0000256" key="1">
    <source>
        <dbReference type="SAM" id="MobiDB-lite"/>
    </source>
</evidence>
<reference evidence="3" key="1">
    <citation type="submission" date="2025-08" db="UniProtKB">
        <authorList>
            <consortium name="RefSeq"/>
        </authorList>
    </citation>
    <scope>IDENTIFICATION</scope>
</reference>